<dbReference type="Gene3D" id="3.60.10.10">
    <property type="entry name" value="Endonuclease/exonuclease/phosphatase"/>
    <property type="match status" value="1"/>
</dbReference>
<proteinExistence type="predicted"/>
<dbReference type="InterPro" id="IPR036691">
    <property type="entry name" value="Endo/exonu/phosph_ase_sf"/>
</dbReference>
<reference evidence="1 2" key="1">
    <citation type="journal article" date="2019" name="Commun. Biol.">
        <title>The bagworm genome reveals a unique fibroin gene that provides high tensile strength.</title>
        <authorList>
            <person name="Kono N."/>
            <person name="Nakamura H."/>
            <person name="Ohtoshi R."/>
            <person name="Tomita M."/>
            <person name="Numata K."/>
            <person name="Arakawa K."/>
        </authorList>
    </citation>
    <scope>NUCLEOTIDE SEQUENCE [LARGE SCALE GENOMIC DNA]</scope>
</reference>
<dbReference type="Proteomes" id="UP000299102">
    <property type="component" value="Unassembled WGS sequence"/>
</dbReference>
<evidence type="ECO:0000313" key="1">
    <source>
        <dbReference type="EMBL" id="GBP30710.1"/>
    </source>
</evidence>
<evidence type="ECO:0008006" key="3">
    <source>
        <dbReference type="Google" id="ProtNLM"/>
    </source>
</evidence>
<sequence length="113" mass="13204">MCNQGTKKYTVGHKLFHPISNHLSSFLLNFCEQHSLVINSTWGRKSCKVTWRSGQRSSQIDHIITESYNTAKLEYIKGYWAKEVNSDHKIIETLRTPGKNNWTYKKKEEDGEK</sequence>
<dbReference type="AlphaFoldDB" id="A0A4C1UWV4"/>
<dbReference type="OrthoDB" id="7447306at2759"/>
<organism evidence="1 2">
    <name type="scientific">Eumeta variegata</name>
    <name type="common">Bagworm moth</name>
    <name type="synonym">Eumeta japonica</name>
    <dbReference type="NCBI Taxonomy" id="151549"/>
    <lineage>
        <taxon>Eukaryota</taxon>
        <taxon>Metazoa</taxon>
        <taxon>Ecdysozoa</taxon>
        <taxon>Arthropoda</taxon>
        <taxon>Hexapoda</taxon>
        <taxon>Insecta</taxon>
        <taxon>Pterygota</taxon>
        <taxon>Neoptera</taxon>
        <taxon>Endopterygota</taxon>
        <taxon>Lepidoptera</taxon>
        <taxon>Glossata</taxon>
        <taxon>Ditrysia</taxon>
        <taxon>Tineoidea</taxon>
        <taxon>Psychidae</taxon>
        <taxon>Oiketicinae</taxon>
        <taxon>Eumeta</taxon>
    </lineage>
</organism>
<evidence type="ECO:0000313" key="2">
    <source>
        <dbReference type="Proteomes" id="UP000299102"/>
    </source>
</evidence>
<name>A0A4C1UWV4_EUMVA</name>
<dbReference type="EMBL" id="BGZK01000236">
    <property type="protein sequence ID" value="GBP30710.1"/>
    <property type="molecule type" value="Genomic_DNA"/>
</dbReference>
<protein>
    <recommendedName>
        <fullName evidence="3">Craniofacial development protein 2</fullName>
    </recommendedName>
</protein>
<gene>
    <name evidence="1" type="ORF">EVAR_75934_1</name>
</gene>
<keyword evidence="2" id="KW-1185">Reference proteome</keyword>
<accession>A0A4C1UWV4</accession>
<comment type="caution">
    <text evidence="1">The sequence shown here is derived from an EMBL/GenBank/DDBJ whole genome shotgun (WGS) entry which is preliminary data.</text>
</comment>